<reference evidence="4 5" key="1">
    <citation type="journal article" date="2016" name="Mol. Biol. Evol.">
        <title>Comparative Genomics of Early-Diverging Mushroom-Forming Fungi Provides Insights into the Origins of Lignocellulose Decay Capabilities.</title>
        <authorList>
            <person name="Nagy L.G."/>
            <person name="Riley R."/>
            <person name="Tritt A."/>
            <person name="Adam C."/>
            <person name="Daum C."/>
            <person name="Floudas D."/>
            <person name="Sun H."/>
            <person name="Yadav J.S."/>
            <person name="Pangilinan J."/>
            <person name="Larsson K.H."/>
            <person name="Matsuura K."/>
            <person name="Barry K."/>
            <person name="Labutti K."/>
            <person name="Kuo R."/>
            <person name="Ohm R.A."/>
            <person name="Bhattacharya S.S."/>
            <person name="Shirouzu T."/>
            <person name="Yoshinaga Y."/>
            <person name="Martin F.M."/>
            <person name="Grigoriev I.V."/>
            <person name="Hibbett D.S."/>
        </authorList>
    </citation>
    <scope>NUCLEOTIDE SEQUENCE [LARGE SCALE GENOMIC DNA]</scope>
    <source>
        <strain evidence="4 5">CBS 109695</strain>
    </source>
</reference>
<feature type="compositionally biased region" description="Polar residues" evidence="1">
    <location>
        <begin position="191"/>
        <end position="200"/>
    </location>
</feature>
<keyword evidence="3" id="KW-0732">Signal</keyword>
<dbReference type="Proteomes" id="UP000076532">
    <property type="component" value="Unassembled WGS sequence"/>
</dbReference>
<name>A0A166I423_9AGAM</name>
<keyword evidence="2" id="KW-0472">Membrane</keyword>
<proteinExistence type="predicted"/>
<evidence type="ECO:0008006" key="6">
    <source>
        <dbReference type="Google" id="ProtNLM"/>
    </source>
</evidence>
<keyword evidence="2" id="KW-1133">Transmembrane helix</keyword>
<keyword evidence="5" id="KW-1185">Reference proteome</keyword>
<feature type="region of interest" description="Disordered" evidence="1">
    <location>
        <begin position="163"/>
        <end position="200"/>
    </location>
</feature>
<dbReference type="STRING" id="436010.A0A166I423"/>
<feature type="region of interest" description="Disordered" evidence="1">
    <location>
        <begin position="253"/>
        <end position="309"/>
    </location>
</feature>
<dbReference type="EMBL" id="KV417563">
    <property type="protein sequence ID" value="KZP19521.1"/>
    <property type="molecule type" value="Genomic_DNA"/>
</dbReference>
<organism evidence="4 5">
    <name type="scientific">Athelia psychrophila</name>
    <dbReference type="NCBI Taxonomy" id="1759441"/>
    <lineage>
        <taxon>Eukaryota</taxon>
        <taxon>Fungi</taxon>
        <taxon>Dikarya</taxon>
        <taxon>Basidiomycota</taxon>
        <taxon>Agaricomycotina</taxon>
        <taxon>Agaricomycetes</taxon>
        <taxon>Agaricomycetidae</taxon>
        <taxon>Atheliales</taxon>
        <taxon>Atheliaceae</taxon>
        <taxon>Athelia</taxon>
    </lineage>
</organism>
<dbReference type="OrthoDB" id="3362711at2759"/>
<gene>
    <name evidence="4" type="ORF">FIBSPDRAFT_563014</name>
</gene>
<evidence type="ECO:0000313" key="4">
    <source>
        <dbReference type="EMBL" id="KZP19521.1"/>
    </source>
</evidence>
<feature type="compositionally biased region" description="Low complexity" evidence="1">
    <location>
        <begin position="163"/>
        <end position="190"/>
    </location>
</feature>
<evidence type="ECO:0000256" key="3">
    <source>
        <dbReference type="SAM" id="SignalP"/>
    </source>
</evidence>
<evidence type="ECO:0000256" key="1">
    <source>
        <dbReference type="SAM" id="MobiDB-lite"/>
    </source>
</evidence>
<feature type="compositionally biased region" description="Polar residues" evidence="1">
    <location>
        <begin position="273"/>
        <end position="292"/>
    </location>
</feature>
<sequence>MTSWAIFASTLGFLLVAKPVQSTSITCLPAYSWMDNSLGQNPCLMATLAQDACGGLNVNILPLGSTPAEAHGFEYQGPLPASISTCMCSTVTYSLYQACGICQNGSSATWTQWISNCTDVTIGISTFPEPIPENSAFPAWAYLNVTAAGFNAAAAQADTAAPESTAIPTSTSTSSASATSSTSTSGPSAAGNPSTASHKSSNTGAIAGGVIGGLAFVAALAGLTFYLLRRQAQSHTVPSDTYYGAVPQKAAQDMSENSFAQQPQPVYRPYNPSDPSTFPESAPTPTVQTTSFPLAAQEQPGAYRGVAEV</sequence>
<dbReference type="Gene3D" id="1.20.5.510">
    <property type="entry name" value="Single helix bin"/>
    <property type="match status" value="1"/>
</dbReference>
<dbReference type="AlphaFoldDB" id="A0A166I423"/>
<protein>
    <recommendedName>
        <fullName evidence="6">Mid2 domain-containing protein</fullName>
    </recommendedName>
</protein>
<evidence type="ECO:0000313" key="5">
    <source>
        <dbReference type="Proteomes" id="UP000076532"/>
    </source>
</evidence>
<feature type="signal peptide" evidence="3">
    <location>
        <begin position="1"/>
        <end position="22"/>
    </location>
</feature>
<keyword evidence="2" id="KW-0812">Transmembrane</keyword>
<accession>A0A166I423</accession>
<feature type="compositionally biased region" description="Polar residues" evidence="1">
    <location>
        <begin position="254"/>
        <end position="264"/>
    </location>
</feature>
<evidence type="ECO:0000256" key="2">
    <source>
        <dbReference type="SAM" id="Phobius"/>
    </source>
</evidence>
<feature type="transmembrane region" description="Helical" evidence="2">
    <location>
        <begin position="205"/>
        <end position="228"/>
    </location>
</feature>
<feature type="chain" id="PRO_5007875024" description="Mid2 domain-containing protein" evidence="3">
    <location>
        <begin position="23"/>
        <end position="309"/>
    </location>
</feature>